<feature type="domain" description="Thioredoxin" evidence="1">
    <location>
        <begin position="42"/>
        <end position="149"/>
    </location>
</feature>
<protein>
    <submittedName>
        <fullName evidence="2">Thiol-disulfide isomerase-like thioredoxin</fullName>
    </submittedName>
</protein>
<reference evidence="2 3" key="1">
    <citation type="submission" date="2011-11" db="EMBL/GenBank/DDBJ databases">
        <title>The Noncontiguous Finished sequence of Saccharomonospora cyanea NA-134.</title>
        <authorList>
            <consortium name="US DOE Joint Genome Institute"/>
            <person name="Lucas S."/>
            <person name="Han J."/>
            <person name="Lapidus A."/>
            <person name="Cheng J.-F."/>
            <person name="Goodwin L."/>
            <person name="Pitluck S."/>
            <person name="Peters L."/>
            <person name="Ovchinnikova G."/>
            <person name="Lu M."/>
            <person name="Detter J.C."/>
            <person name="Han C."/>
            <person name="Tapia R."/>
            <person name="Land M."/>
            <person name="Hauser L."/>
            <person name="Kyrpides N."/>
            <person name="Ivanova N."/>
            <person name="Pagani I."/>
            <person name="Brambilla E.-M."/>
            <person name="Klenk H.-P."/>
            <person name="Woyke T."/>
        </authorList>
    </citation>
    <scope>NUCLEOTIDE SEQUENCE [LARGE SCALE GENOMIC DNA]</scope>
    <source>
        <strain evidence="2 3">NA-134</strain>
    </source>
</reference>
<dbReference type="AlphaFoldDB" id="H5XP46"/>
<dbReference type="SUPFAM" id="SSF52833">
    <property type="entry name" value="Thioredoxin-like"/>
    <property type="match status" value="1"/>
</dbReference>
<dbReference type="eggNOG" id="COG0526">
    <property type="taxonomic scope" value="Bacteria"/>
</dbReference>
<dbReference type="PROSITE" id="PS51352">
    <property type="entry name" value="THIOREDOXIN_2"/>
    <property type="match status" value="1"/>
</dbReference>
<evidence type="ECO:0000313" key="3">
    <source>
        <dbReference type="Proteomes" id="UP000002791"/>
    </source>
</evidence>
<sequence>MTGVLVLVGTLVLGVLTGTVLSLRNGRIRRPTMSGMSGMSAVSPSDPAPPPAPVVDVLTPGAVTLVQLSTTFCAPCRHARAVLSRVAESTDGIAHVDLDITDRPGLAEALRVLRTPTTIAFDDEGTELLRISGVPKIATLREALAPHVRLTE</sequence>
<dbReference type="InterPro" id="IPR013766">
    <property type="entry name" value="Thioredoxin_domain"/>
</dbReference>
<accession>H5XP46</accession>
<dbReference type="Gene3D" id="3.40.30.10">
    <property type="entry name" value="Glutaredoxin"/>
    <property type="match status" value="1"/>
</dbReference>
<dbReference type="CDD" id="cd02947">
    <property type="entry name" value="TRX_family"/>
    <property type="match status" value="1"/>
</dbReference>
<dbReference type="Proteomes" id="UP000002791">
    <property type="component" value="Chromosome"/>
</dbReference>
<dbReference type="HOGENOM" id="CLU_091304_2_0_11"/>
<organism evidence="2 3">
    <name type="scientific">Saccharomonospora cyanea NA-134</name>
    <dbReference type="NCBI Taxonomy" id="882082"/>
    <lineage>
        <taxon>Bacteria</taxon>
        <taxon>Bacillati</taxon>
        <taxon>Actinomycetota</taxon>
        <taxon>Actinomycetes</taxon>
        <taxon>Pseudonocardiales</taxon>
        <taxon>Pseudonocardiaceae</taxon>
        <taxon>Saccharomonospora</taxon>
    </lineage>
</organism>
<name>H5XP46_9PSEU</name>
<keyword evidence="2" id="KW-0413">Isomerase</keyword>
<dbReference type="OrthoDB" id="1495530at2"/>
<keyword evidence="3" id="KW-1185">Reference proteome</keyword>
<evidence type="ECO:0000313" key="2">
    <source>
        <dbReference type="EMBL" id="EHR63759.1"/>
    </source>
</evidence>
<dbReference type="STRING" id="882082.SaccyDRAFT_4964"/>
<dbReference type="GO" id="GO:0016853">
    <property type="term" value="F:isomerase activity"/>
    <property type="evidence" value="ECO:0007669"/>
    <property type="project" value="UniProtKB-KW"/>
</dbReference>
<proteinExistence type="predicted"/>
<dbReference type="Pfam" id="PF00085">
    <property type="entry name" value="Thioredoxin"/>
    <property type="match status" value="1"/>
</dbReference>
<dbReference type="InterPro" id="IPR036249">
    <property type="entry name" value="Thioredoxin-like_sf"/>
</dbReference>
<evidence type="ECO:0000259" key="1">
    <source>
        <dbReference type="PROSITE" id="PS51352"/>
    </source>
</evidence>
<dbReference type="EMBL" id="CM001440">
    <property type="protein sequence ID" value="EHR63759.1"/>
    <property type="molecule type" value="Genomic_DNA"/>
</dbReference>
<gene>
    <name evidence="2" type="ORF">SaccyDRAFT_4964</name>
</gene>
<dbReference type="RefSeq" id="WP_005460296.1">
    <property type="nucleotide sequence ID" value="NZ_CM001440.1"/>
</dbReference>